<dbReference type="OrthoDB" id="9806903at2"/>
<dbReference type="EMBL" id="WSLF01000012">
    <property type="protein sequence ID" value="KAE9631368.1"/>
    <property type="molecule type" value="Genomic_DNA"/>
</dbReference>
<gene>
    <name evidence="1" type="ORF">GND95_11440</name>
</gene>
<dbReference type="Gene3D" id="3.40.50.300">
    <property type="entry name" value="P-loop containing nucleotide triphosphate hydrolases"/>
    <property type="match status" value="1"/>
</dbReference>
<dbReference type="AlphaFoldDB" id="A0A7C8HDN8"/>
<organism evidence="1 2">
    <name type="scientific">Defluviitalea raffinosedens</name>
    <dbReference type="NCBI Taxonomy" id="1450156"/>
    <lineage>
        <taxon>Bacteria</taxon>
        <taxon>Bacillati</taxon>
        <taxon>Bacillota</taxon>
        <taxon>Clostridia</taxon>
        <taxon>Lachnospirales</taxon>
        <taxon>Defluviitaleaceae</taxon>
        <taxon>Defluviitalea</taxon>
    </lineage>
</organism>
<comment type="caution">
    <text evidence="1">The sequence shown here is derived from an EMBL/GenBank/DDBJ whole genome shotgun (WGS) entry which is preliminary data.</text>
</comment>
<name>A0A7C8HDN8_9FIRM</name>
<evidence type="ECO:0000313" key="2">
    <source>
        <dbReference type="Proteomes" id="UP000483018"/>
    </source>
</evidence>
<sequence>MLPKEQIKELKDAANQVKFKHVVLNQWGFDSKLSYGKDLSVVFAGPPGTGKTMAAQVIS</sequence>
<protein>
    <recommendedName>
        <fullName evidence="3">AAA family ATPase</fullName>
    </recommendedName>
</protein>
<dbReference type="Proteomes" id="UP000483018">
    <property type="component" value="Unassembled WGS sequence"/>
</dbReference>
<accession>A0A7C8HDN8</accession>
<proteinExistence type="predicted"/>
<evidence type="ECO:0008006" key="3">
    <source>
        <dbReference type="Google" id="ProtNLM"/>
    </source>
</evidence>
<evidence type="ECO:0000313" key="1">
    <source>
        <dbReference type="EMBL" id="KAE9631368.1"/>
    </source>
</evidence>
<reference evidence="1 2" key="1">
    <citation type="submission" date="2019-12" db="EMBL/GenBank/DDBJ databases">
        <title>Defluviitalea raffinosedens, isolated from a biogas fermenter, genome sequencing and characterization.</title>
        <authorList>
            <person name="Rettenmaier R."/>
            <person name="Schneider M."/>
            <person name="Neuhaus K."/>
            <person name="Liebl W."/>
            <person name="Zverlov V."/>
        </authorList>
    </citation>
    <scope>NUCLEOTIDE SEQUENCE [LARGE SCALE GENOMIC DNA]</scope>
    <source>
        <strain evidence="1 2">249c-K6</strain>
    </source>
</reference>
<dbReference type="InterPro" id="IPR027417">
    <property type="entry name" value="P-loop_NTPase"/>
</dbReference>
<keyword evidence="2" id="KW-1185">Reference proteome</keyword>
<dbReference type="SUPFAM" id="SSF52540">
    <property type="entry name" value="P-loop containing nucleoside triphosphate hydrolases"/>
    <property type="match status" value="1"/>
</dbReference>
<dbReference type="RefSeq" id="WP_158741295.1">
    <property type="nucleotide sequence ID" value="NZ_JAFBEP010000002.1"/>
</dbReference>